<dbReference type="Proteomes" id="UP000214600">
    <property type="component" value="Unassembled WGS sequence"/>
</dbReference>
<keyword evidence="2" id="KW-0812">Transmembrane</keyword>
<gene>
    <name evidence="3" type="ORF">CFB84_18095</name>
</gene>
<keyword evidence="2" id="KW-0472">Membrane</keyword>
<evidence type="ECO:0000256" key="2">
    <source>
        <dbReference type="SAM" id="Phobius"/>
    </source>
</evidence>
<feature type="compositionally biased region" description="Polar residues" evidence="1">
    <location>
        <begin position="8"/>
        <end position="21"/>
    </location>
</feature>
<dbReference type="EMBL" id="NKFA01000006">
    <property type="protein sequence ID" value="OXI46687.1"/>
    <property type="molecule type" value="Genomic_DNA"/>
</dbReference>
<accession>A0A228IWR6</accession>
<dbReference type="RefSeq" id="WP_089451463.1">
    <property type="nucleotide sequence ID" value="NZ_NKFA01000006.1"/>
</dbReference>
<evidence type="ECO:0000256" key="1">
    <source>
        <dbReference type="SAM" id="MobiDB-lite"/>
    </source>
</evidence>
<feature type="region of interest" description="Disordered" evidence="1">
    <location>
        <begin position="1"/>
        <end position="21"/>
    </location>
</feature>
<organism evidence="3 4">
    <name type="scientific">Burkholderia aenigmatica</name>
    <dbReference type="NCBI Taxonomy" id="2015348"/>
    <lineage>
        <taxon>Bacteria</taxon>
        <taxon>Pseudomonadati</taxon>
        <taxon>Pseudomonadota</taxon>
        <taxon>Betaproteobacteria</taxon>
        <taxon>Burkholderiales</taxon>
        <taxon>Burkholderiaceae</taxon>
        <taxon>Burkholderia</taxon>
        <taxon>Burkholderia cepacia complex</taxon>
    </lineage>
</organism>
<feature type="transmembrane region" description="Helical" evidence="2">
    <location>
        <begin position="175"/>
        <end position="192"/>
    </location>
</feature>
<sequence>MGFGFGKRNQSASNSTVDLTKNQHSKANDRIALDLALGRALAVLECCASHGAYIELNDAKVGWDYLKEKGLISIDLDADWNESERILLAYYNAGVLTSSDKERARHLVDVVETRLRAVRGEVVGVVDAVSALNLARLKYPSKSWIGNGIFGAAFGVMGGAIIGTVAGRFADDTTAVTNVVFVLVILGSILFARYSHQKSIVAADAKIAKAQAEVDRLVVRNLSPSAEVSPVAA</sequence>
<evidence type="ECO:0000313" key="3">
    <source>
        <dbReference type="EMBL" id="OXI46687.1"/>
    </source>
</evidence>
<evidence type="ECO:0000313" key="4">
    <source>
        <dbReference type="Proteomes" id="UP000214600"/>
    </source>
</evidence>
<comment type="caution">
    <text evidence="3">The sequence shown here is derived from an EMBL/GenBank/DDBJ whole genome shotgun (WGS) entry which is preliminary data.</text>
</comment>
<reference evidence="4" key="1">
    <citation type="submission" date="2017-06" db="EMBL/GenBank/DDBJ databases">
        <authorList>
            <person name="LiPuma J."/>
            <person name="Spilker T."/>
        </authorList>
    </citation>
    <scope>NUCLEOTIDE SEQUENCE [LARGE SCALE GENOMIC DNA]</scope>
    <source>
        <strain evidence="4">AU17325</strain>
    </source>
</reference>
<protein>
    <submittedName>
        <fullName evidence="3">Uncharacterized protein</fullName>
    </submittedName>
</protein>
<name>A0A228IWR6_9BURK</name>
<keyword evidence="2" id="KW-1133">Transmembrane helix</keyword>
<reference evidence="3 4" key="2">
    <citation type="submission" date="2017-08" db="EMBL/GenBank/DDBJ databases">
        <title>WGS of novel Burkholderia cepaca complex species.</title>
        <authorList>
            <person name="Lipuma J."/>
            <person name="Spilker T."/>
        </authorList>
    </citation>
    <scope>NUCLEOTIDE SEQUENCE [LARGE SCALE GENOMIC DNA]</scope>
    <source>
        <strain evidence="3 4">AU17325</strain>
    </source>
</reference>
<dbReference type="OrthoDB" id="9025461at2"/>
<feature type="transmembrane region" description="Helical" evidence="2">
    <location>
        <begin position="144"/>
        <end position="169"/>
    </location>
</feature>
<dbReference type="AlphaFoldDB" id="A0A228IWR6"/>
<proteinExistence type="predicted"/>